<evidence type="ECO:0000313" key="3">
    <source>
        <dbReference type="Proteomes" id="UP000035681"/>
    </source>
</evidence>
<evidence type="ECO:0000313" key="4">
    <source>
        <dbReference type="WBParaSite" id="SSTP_0000783400.1"/>
    </source>
</evidence>
<name>A0A0K0EEC2_STRER</name>
<reference evidence="4" key="1">
    <citation type="submission" date="2015-08" db="UniProtKB">
        <authorList>
            <consortium name="WormBaseParasite"/>
        </authorList>
    </citation>
    <scope>IDENTIFICATION</scope>
</reference>
<organism evidence="4">
    <name type="scientific">Strongyloides stercoralis</name>
    <name type="common">Threadworm</name>
    <dbReference type="NCBI Taxonomy" id="6248"/>
    <lineage>
        <taxon>Eukaryota</taxon>
        <taxon>Metazoa</taxon>
        <taxon>Ecdysozoa</taxon>
        <taxon>Nematoda</taxon>
        <taxon>Chromadorea</taxon>
        <taxon>Rhabditida</taxon>
        <taxon>Tylenchina</taxon>
        <taxon>Panagrolaimomorpha</taxon>
        <taxon>Strongyloidoidea</taxon>
        <taxon>Strongyloididae</taxon>
        <taxon>Strongyloides</taxon>
    </lineage>
</organism>
<dbReference type="PANTHER" id="PTHR37969:SF3">
    <property type="entry name" value="PROTEIN CBG13131"/>
    <property type="match status" value="1"/>
</dbReference>
<dbReference type="WBParaSite" id="TCONS_00007036.p1">
    <property type="protein sequence ID" value="TCONS_00007036.p1"/>
    <property type="gene ID" value="XLOC_005115"/>
</dbReference>
<accession>A0A0K0EEC2</accession>
<dbReference type="Proteomes" id="UP000035681">
    <property type="component" value="Unplaced"/>
</dbReference>
<evidence type="ECO:0000256" key="2">
    <source>
        <dbReference type="SAM" id="SignalP"/>
    </source>
</evidence>
<proteinExistence type="predicted"/>
<dbReference type="AlphaFoldDB" id="A0A0K0EEC2"/>
<keyword evidence="2" id="KW-0732">Signal</keyword>
<evidence type="ECO:0000256" key="1">
    <source>
        <dbReference type="SAM" id="MobiDB-lite"/>
    </source>
</evidence>
<dbReference type="InterPro" id="IPR038412">
    <property type="entry name" value="Pepsin-I3_sf"/>
</dbReference>
<feature type="compositionally biased region" description="Basic and acidic residues" evidence="1">
    <location>
        <begin position="277"/>
        <end position="306"/>
    </location>
</feature>
<dbReference type="PANTHER" id="PTHR37969">
    <property type="entry name" value="PROTEIN CBG07421-RELATED"/>
    <property type="match status" value="1"/>
</dbReference>
<feature type="chain" id="PRO_5005328147" evidence="2">
    <location>
        <begin position="22"/>
        <end position="306"/>
    </location>
</feature>
<dbReference type="WBParaSite" id="SSTP_0000783400.1">
    <property type="protein sequence ID" value="SSTP_0000783400.1"/>
    <property type="gene ID" value="SSTP_0000783400"/>
</dbReference>
<protein>
    <submittedName>
        <fullName evidence="4">Fam-c protein</fullName>
    </submittedName>
    <submittedName>
        <fullName evidence="5">Pepsin inhibitor-3-like repeated domain-containing protein</fullName>
    </submittedName>
</protein>
<sequence length="306" mass="36428">MLNLKLIFYTTVLLLKGITLGEEFTYRYHYMDGKECEIKDGQLIENGDVRNLTLDEIEKLRKYENDLIKYNEFSFNQPLRNIEDLFNYNFRLYKPQIPCFCSFCLENPDDIRKQVTRIDFEKPKNKRFLRRLDNNNDNENNDIINVFDLRSPTANDLCIVEDDIIIDGGRRREYTDEDRKKIKQYDKEVSHMISELKERLIKKFDEEIYKPDFHENMIQMIKDHSKNMPGFPCICESCRDNDEDNKVEPTDKPLPITSKPKDDKTKKDNSEEQSPENDERHDKSGEELPERPSKEATTDSSKESFF</sequence>
<feature type="compositionally biased region" description="Basic and acidic residues" evidence="1">
    <location>
        <begin position="259"/>
        <end position="270"/>
    </location>
</feature>
<evidence type="ECO:0000313" key="5">
    <source>
        <dbReference type="WBParaSite" id="TCONS_00007036.p1"/>
    </source>
</evidence>
<dbReference type="Gene3D" id="3.30.1120.50">
    <property type="entry name" value="Pepsin inhibitor-3"/>
    <property type="match status" value="1"/>
</dbReference>
<feature type="signal peptide" evidence="2">
    <location>
        <begin position="1"/>
        <end position="21"/>
    </location>
</feature>
<feature type="region of interest" description="Disordered" evidence="1">
    <location>
        <begin position="243"/>
        <end position="306"/>
    </location>
</feature>
<dbReference type="InterPro" id="IPR051901">
    <property type="entry name" value="Protease_Inhibitor_I33"/>
</dbReference>
<keyword evidence="3" id="KW-1185">Reference proteome</keyword>